<dbReference type="Pfam" id="PF01047">
    <property type="entry name" value="MarR"/>
    <property type="match status" value="1"/>
</dbReference>
<dbReference type="GO" id="GO:0003700">
    <property type="term" value="F:DNA-binding transcription factor activity"/>
    <property type="evidence" value="ECO:0007669"/>
    <property type="project" value="InterPro"/>
</dbReference>
<comment type="caution">
    <text evidence="5">The sequence shown here is derived from an EMBL/GenBank/DDBJ whole genome shotgun (WGS) entry which is preliminary data.</text>
</comment>
<protein>
    <recommendedName>
        <fullName evidence="4">HTH marR-type domain-containing protein</fullName>
    </recommendedName>
</protein>
<dbReference type="Gene3D" id="1.10.10.10">
    <property type="entry name" value="Winged helix-like DNA-binding domain superfamily/Winged helix DNA-binding domain"/>
    <property type="match status" value="1"/>
</dbReference>
<reference evidence="5 6" key="1">
    <citation type="submission" date="2017-05" db="EMBL/GenBank/DDBJ databases">
        <title>The Genome Sequence of Enterococcus sp. 8G7_MSG3316.</title>
        <authorList>
            <consortium name="The Broad Institute Genomics Platform"/>
            <consortium name="The Broad Institute Genomic Center for Infectious Diseases"/>
            <person name="Earl A."/>
            <person name="Manson A."/>
            <person name="Schwartman J."/>
            <person name="Gilmore M."/>
            <person name="Abouelleil A."/>
            <person name="Cao P."/>
            <person name="Chapman S."/>
            <person name="Cusick C."/>
            <person name="Shea T."/>
            <person name="Young S."/>
            <person name="Neafsey D."/>
            <person name="Nusbaum C."/>
            <person name="Birren B."/>
        </authorList>
    </citation>
    <scope>NUCLEOTIDE SEQUENCE [LARGE SCALE GENOMIC DNA]</scope>
    <source>
        <strain evidence="5 6">8G7_MSG3316</strain>
    </source>
</reference>
<evidence type="ECO:0000259" key="4">
    <source>
        <dbReference type="PROSITE" id="PS50995"/>
    </source>
</evidence>
<dbReference type="PANTHER" id="PTHR35790">
    <property type="entry name" value="HTH-TYPE TRANSCRIPTIONAL REGULATOR PCHR"/>
    <property type="match status" value="1"/>
</dbReference>
<keyword evidence="2" id="KW-0238">DNA-binding</keyword>
<evidence type="ECO:0000256" key="3">
    <source>
        <dbReference type="ARBA" id="ARBA00023163"/>
    </source>
</evidence>
<dbReference type="GO" id="GO:0003677">
    <property type="term" value="F:DNA binding"/>
    <property type="evidence" value="ECO:0007669"/>
    <property type="project" value="UniProtKB-KW"/>
</dbReference>
<dbReference type="PANTHER" id="PTHR35790:SF4">
    <property type="entry name" value="HTH-TYPE TRANSCRIPTIONAL REGULATOR PCHR"/>
    <property type="match status" value="1"/>
</dbReference>
<evidence type="ECO:0000256" key="1">
    <source>
        <dbReference type="ARBA" id="ARBA00023015"/>
    </source>
</evidence>
<keyword evidence="3" id="KW-0804">Transcription</keyword>
<name>A0A242A6V0_9ENTE</name>
<accession>A0A242A6V0</accession>
<evidence type="ECO:0000256" key="2">
    <source>
        <dbReference type="ARBA" id="ARBA00023125"/>
    </source>
</evidence>
<organism evidence="5 6">
    <name type="scientific">Candidatus Enterococcus testudinis</name>
    <dbReference type="NCBI Taxonomy" id="1834191"/>
    <lineage>
        <taxon>Bacteria</taxon>
        <taxon>Bacillati</taxon>
        <taxon>Bacillota</taxon>
        <taxon>Bacilli</taxon>
        <taxon>Lactobacillales</taxon>
        <taxon>Enterococcaceae</taxon>
        <taxon>Enterococcus</taxon>
    </lineage>
</organism>
<sequence>MSYTDEEKIIRGFRDVYNKMAALNKQEMEAALAGYTSTEVHLIEAIHDLTHPNVTQLADTLFLTRSAVTKLTQKLLKKQAITRYQSPANKKEILFALTDEGQSVYEIHRDLHQVFRKRDQPIFATMDAQQKADLLHFLAVYSEHLDNQTANRPTTDS</sequence>
<dbReference type="SUPFAM" id="SSF46785">
    <property type="entry name" value="Winged helix' DNA-binding domain"/>
    <property type="match status" value="1"/>
</dbReference>
<dbReference type="RefSeq" id="WP_086274413.1">
    <property type="nucleotide sequence ID" value="NZ_NGKU01000001.1"/>
</dbReference>
<dbReference type="InterPro" id="IPR052067">
    <property type="entry name" value="Metal_resp_HTH_trans_reg"/>
</dbReference>
<dbReference type="EMBL" id="NGKU01000001">
    <property type="protein sequence ID" value="OTN76461.1"/>
    <property type="molecule type" value="Genomic_DNA"/>
</dbReference>
<keyword evidence="1" id="KW-0805">Transcription regulation</keyword>
<dbReference type="AlphaFoldDB" id="A0A242A6V0"/>
<evidence type="ECO:0000313" key="6">
    <source>
        <dbReference type="Proteomes" id="UP000195043"/>
    </source>
</evidence>
<dbReference type="PROSITE" id="PS50995">
    <property type="entry name" value="HTH_MARR_2"/>
    <property type="match status" value="1"/>
</dbReference>
<dbReference type="InterPro" id="IPR036388">
    <property type="entry name" value="WH-like_DNA-bd_sf"/>
</dbReference>
<dbReference type="STRING" id="1834191.A5886_001538"/>
<feature type="domain" description="HTH marR-type" evidence="4">
    <location>
        <begin position="6"/>
        <end position="143"/>
    </location>
</feature>
<dbReference type="InterPro" id="IPR000835">
    <property type="entry name" value="HTH_MarR-typ"/>
</dbReference>
<proteinExistence type="predicted"/>
<gene>
    <name evidence="5" type="ORF">A5886_001538</name>
</gene>
<keyword evidence="6" id="KW-1185">Reference proteome</keyword>
<dbReference type="OrthoDB" id="5358347at2"/>
<dbReference type="Proteomes" id="UP000195043">
    <property type="component" value="Unassembled WGS sequence"/>
</dbReference>
<dbReference type="SMART" id="SM00347">
    <property type="entry name" value="HTH_MARR"/>
    <property type="match status" value="1"/>
</dbReference>
<evidence type="ECO:0000313" key="5">
    <source>
        <dbReference type="EMBL" id="OTN76461.1"/>
    </source>
</evidence>
<dbReference type="InterPro" id="IPR036390">
    <property type="entry name" value="WH_DNA-bd_sf"/>
</dbReference>